<accession>A0A074LMC2</accession>
<keyword evidence="3" id="KW-1185">Reference proteome</keyword>
<evidence type="ECO:0000313" key="2">
    <source>
        <dbReference type="EMBL" id="KEO82264.1"/>
    </source>
</evidence>
<feature type="domain" description="DUF4097" evidence="1">
    <location>
        <begin position="27"/>
        <end position="287"/>
    </location>
</feature>
<proteinExistence type="predicted"/>
<comment type="caution">
    <text evidence="2">The sequence shown here is derived from an EMBL/GenBank/DDBJ whole genome shotgun (WGS) entry which is preliminary data.</text>
</comment>
<dbReference type="InterPro" id="IPR025164">
    <property type="entry name" value="Toastrack_DUF4097"/>
</dbReference>
<gene>
    <name evidence="2" type="ORF">EL26_16575</name>
</gene>
<evidence type="ECO:0000313" key="3">
    <source>
        <dbReference type="Proteomes" id="UP000027931"/>
    </source>
</evidence>
<dbReference type="OrthoDB" id="2379988at2"/>
<organism evidence="2 3">
    <name type="scientific">Tumebacillus flagellatus</name>
    <dbReference type="NCBI Taxonomy" id="1157490"/>
    <lineage>
        <taxon>Bacteria</taxon>
        <taxon>Bacillati</taxon>
        <taxon>Bacillota</taxon>
        <taxon>Bacilli</taxon>
        <taxon>Bacillales</taxon>
        <taxon>Alicyclobacillaceae</taxon>
        <taxon>Tumebacillus</taxon>
    </lineage>
</organism>
<dbReference type="EMBL" id="JMIR01000025">
    <property type="protein sequence ID" value="KEO82264.1"/>
    <property type="molecule type" value="Genomic_DNA"/>
</dbReference>
<dbReference type="Pfam" id="PF13349">
    <property type="entry name" value="DUF4097"/>
    <property type="match status" value="1"/>
</dbReference>
<dbReference type="eggNOG" id="COG3595">
    <property type="taxonomic scope" value="Bacteria"/>
</dbReference>
<dbReference type="Proteomes" id="UP000027931">
    <property type="component" value="Unassembled WGS sequence"/>
</dbReference>
<reference evidence="2 3" key="1">
    <citation type="journal article" date="2013" name="Int. J. Syst. Evol. Microbiol.">
        <title>Tumebacillus flagellatus sp. nov., an alpha-amylase/pullulanase-producing bacterium isolated from cassava wastewater.</title>
        <authorList>
            <person name="Wang Q."/>
            <person name="Xie N."/>
            <person name="Qin Y."/>
            <person name="Shen N."/>
            <person name="Zhu J."/>
            <person name="Mi H."/>
            <person name="Huang R."/>
        </authorList>
    </citation>
    <scope>NUCLEOTIDE SEQUENCE [LARGE SCALE GENOMIC DNA]</scope>
    <source>
        <strain evidence="2 3">GST4</strain>
    </source>
</reference>
<dbReference type="RefSeq" id="WP_038090960.1">
    <property type="nucleotide sequence ID" value="NZ_JMIR01000025.1"/>
</dbReference>
<protein>
    <recommendedName>
        <fullName evidence="1">DUF4097 domain-containing protein</fullName>
    </recommendedName>
</protein>
<dbReference type="STRING" id="1157490.EL26_16575"/>
<sequence length="290" mass="31110">MLKALLGLGTALDETKTVDFTPEGEVSRLQVKVHSGDVTVRHWDQPHVQADVHVRVRGDENKPMEAYWNLRQVGTEVQFEQAPLHNWIFGPHVCVDVVLYVPEAITKGNLKSSNGFLEVEGFNGAINAHTSNGGIRVVDVEGDVHAHTHNGHVEISQIDGAVDATSHNGILDVGKVTSNVKAHTHNGQIHLQDCGAIVNISTHNGKIKIHQTVPLQGAWSVETSNGGIDLFVPSNTDATYNLHTSAGRITGSAIPVKTSGFSQHLSVTTGQGTHPVHIRTSAGGIVINHN</sequence>
<dbReference type="AlphaFoldDB" id="A0A074LMC2"/>
<evidence type="ECO:0000259" key="1">
    <source>
        <dbReference type="Pfam" id="PF13349"/>
    </source>
</evidence>
<name>A0A074LMC2_9BACL</name>